<protein>
    <submittedName>
        <fullName evidence="3">Uncharacterized conserved protein</fullName>
    </submittedName>
</protein>
<name>A0A1H5NMI8_9PSED</name>
<dbReference type="InterPro" id="IPR008503">
    <property type="entry name" value="Asp_endopeptidase"/>
</dbReference>
<feature type="chain" id="PRO_5011788610" evidence="1">
    <location>
        <begin position="25"/>
        <end position="171"/>
    </location>
</feature>
<dbReference type="AlphaFoldDB" id="A0A1H5NMI8"/>
<dbReference type="PANTHER" id="PTHR38037">
    <property type="entry name" value="ZN_PROTEASE DOMAIN-CONTAINING PROTEIN"/>
    <property type="match status" value="1"/>
</dbReference>
<reference evidence="3 4" key="1">
    <citation type="submission" date="2016-10" db="EMBL/GenBank/DDBJ databases">
        <authorList>
            <person name="de Groot N.N."/>
        </authorList>
    </citation>
    <scope>NUCLEOTIDE SEQUENCE [LARGE SCALE GENOMIC DNA]</scope>
    <source>
        <strain evidence="3 4">BS3662</strain>
    </source>
</reference>
<gene>
    <name evidence="3" type="ORF">SAMN04490194_6320</name>
</gene>
<proteinExistence type="predicted"/>
<dbReference type="Gene3D" id="2.40.70.10">
    <property type="entry name" value="Acid Proteases"/>
    <property type="match status" value="1"/>
</dbReference>
<dbReference type="PANTHER" id="PTHR38037:SF2">
    <property type="entry name" value="ATP-DEPENDENT ZINC PROTEASE DOMAIN-CONTAINING PROTEIN-RELATED"/>
    <property type="match status" value="1"/>
</dbReference>
<dbReference type="Proteomes" id="UP000198985">
    <property type="component" value="Unassembled WGS sequence"/>
</dbReference>
<keyword evidence="1" id="KW-0732">Signal</keyword>
<dbReference type="InterPro" id="IPR021109">
    <property type="entry name" value="Peptidase_aspartic_dom_sf"/>
</dbReference>
<evidence type="ECO:0000313" key="3">
    <source>
        <dbReference type="EMBL" id="SEF02813.1"/>
    </source>
</evidence>
<accession>A0A1H5NMI8</accession>
<dbReference type="EMBL" id="FNTY01000002">
    <property type="protein sequence ID" value="SEF02813.1"/>
    <property type="molecule type" value="Genomic_DNA"/>
</dbReference>
<evidence type="ECO:0000256" key="1">
    <source>
        <dbReference type="SAM" id="SignalP"/>
    </source>
</evidence>
<evidence type="ECO:0000259" key="2">
    <source>
        <dbReference type="Pfam" id="PF05618"/>
    </source>
</evidence>
<dbReference type="RefSeq" id="WP_167362945.1">
    <property type="nucleotide sequence ID" value="NZ_FNTY01000002.1"/>
</dbReference>
<feature type="signal peptide" evidence="1">
    <location>
        <begin position="1"/>
        <end position="24"/>
    </location>
</feature>
<dbReference type="Pfam" id="PF05618">
    <property type="entry name" value="Zn_protease"/>
    <property type="match status" value="1"/>
</dbReference>
<sequence>MIRNILSCSGLAMLLAFVAQPAFSTPANPEKVFGWIEEGILLPENIAVKVKLDTGALTSSMDAKDLERFRKNGEEWVRFNVKVKDTKTKKVSNALFERRVERNVKVRGAGGAERRPVVMMTMCIGDKIYEEEFSLKDRGDMNYPVLLGRRTLGALGAVDVSRTFTDEPNCN</sequence>
<organism evidence="3 4">
    <name type="scientific">Pseudomonas migulae</name>
    <dbReference type="NCBI Taxonomy" id="78543"/>
    <lineage>
        <taxon>Bacteria</taxon>
        <taxon>Pseudomonadati</taxon>
        <taxon>Pseudomonadota</taxon>
        <taxon>Gammaproteobacteria</taxon>
        <taxon>Pseudomonadales</taxon>
        <taxon>Pseudomonadaceae</taxon>
        <taxon>Pseudomonas</taxon>
    </lineage>
</organism>
<feature type="domain" description="Retropepsin-like aspartic endopeptidase" evidence="2">
    <location>
        <begin position="32"/>
        <end position="166"/>
    </location>
</feature>
<evidence type="ECO:0000313" key="4">
    <source>
        <dbReference type="Proteomes" id="UP000198985"/>
    </source>
</evidence>
<dbReference type="SUPFAM" id="SSF50630">
    <property type="entry name" value="Acid proteases"/>
    <property type="match status" value="1"/>
</dbReference>